<evidence type="ECO:0000313" key="2">
    <source>
        <dbReference type="EMBL" id="RVU33420.1"/>
    </source>
</evidence>
<dbReference type="RefSeq" id="WP_127700528.1">
    <property type="nucleotide sequence ID" value="NZ_SACS01000022.1"/>
</dbReference>
<reference evidence="2 3" key="1">
    <citation type="submission" date="2019-01" db="EMBL/GenBank/DDBJ databases">
        <authorList>
            <person name="Chen W.-M."/>
        </authorList>
    </citation>
    <scope>NUCLEOTIDE SEQUENCE [LARGE SCALE GENOMIC DNA]</scope>
    <source>
        <strain evidence="2 3">KYPC3</strain>
    </source>
</reference>
<dbReference type="PANTHER" id="PTHR30451:SF5">
    <property type="entry name" value="SLR0019 PROTEIN"/>
    <property type="match status" value="1"/>
</dbReference>
<dbReference type="InterPro" id="IPR042186">
    <property type="entry name" value="FimD_plug_dom"/>
</dbReference>
<name>A0A437QGF4_9GAMM</name>
<dbReference type="GO" id="GO:0009279">
    <property type="term" value="C:cell outer membrane"/>
    <property type="evidence" value="ECO:0007669"/>
    <property type="project" value="TreeGrafter"/>
</dbReference>
<dbReference type="OrthoDB" id="8587at2"/>
<dbReference type="PANTHER" id="PTHR30451">
    <property type="entry name" value="OUTER MEMBRANE USHER PROTEIN"/>
    <property type="match status" value="1"/>
</dbReference>
<dbReference type="Gene3D" id="2.60.40.3110">
    <property type="match status" value="1"/>
</dbReference>
<accession>A0A437QGF4</accession>
<keyword evidence="3" id="KW-1185">Reference proteome</keyword>
<dbReference type="Proteomes" id="UP000283077">
    <property type="component" value="Unassembled WGS sequence"/>
</dbReference>
<dbReference type="InterPro" id="IPR000015">
    <property type="entry name" value="Fimb_usher"/>
</dbReference>
<keyword evidence="1" id="KW-0732">Signal</keyword>
<dbReference type="GO" id="GO:0015473">
    <property type="term" value="F:fimbrial usher porin activity"/>
    <property type="evidence" value="ECO:0007669"/>
    <property type="project" value="InterPro"/>
</dbReference>
<evidence type="ECO:0000313" key="3">
    <source>
        <dbReference type="Proteomes" id="UP000283077"/>
    </source>
</evidence>
<gene>
    <name evidence="2" type="ORF">EOE67_17005</name>
</gene>
<dbReference type="Pfam" id="PF00577">
    <property type="entry name" value="Usher"/>
    <property type="match status" value="1"/>
</dbReference>
<dbReference type="GO" id="GO:0009297">
    <property type="term" value="P:pilus assembly"/>
    <property type="evidence" value="ECO:0007669"/>
    <property type="project" value="InterPro"/>
</dbReference>
<evidence type="ECO:0000256" key="1">
    <source>
        <dbReference type="SAM" id="SignalP"/>
    </source>
</evidence>
<sequence length="761" mass="84741">MIRRFLVAGFWLMFNSAVNAEDTAPLLYLNVVINDWHTGQTLLVKPQAGGFMLETAPLRTLLPALNLPASDWTDSRQLPLQQIEYQVSTQQLHLRLAESWLPQTRLQQRPPAPTPELTYGEALILNYDLVAEYQTPRQQMLGANLDLNLNYQQSHFRHQQVVLRQQQQTELVRLDTSLSIQDHQQLRSLQLGDFITPASSGGRAYRLAGVQWRRNYSLQPDLITYPLPELNHSLAVPSNTDLFIQGMKTFSADLPPGPFVIASQPMLNGAGVATFVSTDVFGRTQQVEQPFYVADSLLAKGLTDYALSLGWPRLSYGQMQSHYASKPALVAAYRYGQQADRTLGFTFEHFEQLKGFSLEIQQQLGLAGVLGAAVSQSFTGQSFTDQGFADENGAQWRLNYSYLAPGWQVNASHLQRDSNFFDLASYYGAQLLAKRQSQIGLSFHSQFGSAALYLLEQQYAQQPKKRYLNLSYSLAGDRHWSGFLTLNYQTEQRAWNLALSVSYQFDQQLRGSVYASQGDNDFQYLSLHQSRSEVHGWSFAAQQSLTTAANNSQLYGNYRNHVSDSYLSFSNQAGNNRWSGGSRGSLVATAGEWFITEPVSQAFAVVDTQGHAGIDIYNSYRYVATTNERGKALVPHLLANLPNQISIDPLQLPLDSQISNFQQQVTPAGVTGIHLQFDINQQRTLLLKIYMPGGAYAPLGSQLFAGGQHISSVGWDGEVMLAATYANSTLKLTLPDGQHCALQLPAPPVERGFVPVQCIAK</sequence>
<comment type="caution">
    <text evidence="2">The sequence shown here is derived from an EMBL/GenBank/DDBJ whole genome shotgun (WGS) entry which is preliminary data.</text>
</comment>
<dbReference type="AlphaFoldDB" id="A0A437QGF4"/>
<feature type="chain" id="PRO_5019552854" evidence="1">
    <location>
        <begin position="21"/>
        <end position="761"/>
    </location>
</feature>
<dbReference type="EMBL" id="SACS01000022">
    <property type="protein sequence ID" value="RVU33420.1"/>
    <property type="molecule type" value="Genomic_DNA"/>
</dbReference>
<dbReference type="Gene3D" id="2.60.40.2610">
    <property type="entry name" value="Outer membrane usher protein FimD, plug domain"/>
    <property type="match status" value="1"/>
</dbReference>
<protein>
    <submittedName>
        <fullName evidence="2">Fimbrial biogenesis outer membrane usher protein</fullName>
    </submittedName>
</protein>
<organism evidence="2 3">
    <name type="scientific">Rheinheimera riviphila</name>
    <dbReference type="NCBI Taxonomy" id="1834037"/>
    <lineage>
        <taxon>Bacteria</taxon>
        <taxon>Pseudomonadati</taxon>
        <taxon>Pseudomonadota</taxon>
        <taxon>Gammaproteobacteria</taxon>
        <taxon>Chromatiales</taxon>
        <taxon>Chromatiaceae</taxon>
        <taxon>Rheinheimera</taxon>
    </lineage>
</organism>
<feature type="signal peptide" evidence="1">
    <location>
        <begin position="1"/>
        <end position="20"/>
    </location>
</feature>
<proteinExistence type="predicted"/>